<evidence type="ECO:0000256" key="1">
    <source>
        <dbReference type="SAM" id="MobiDB-lite"/>
    </source>
</evidence>
<gene>
    <name evidence="2" type="ORF">PCOR1329_LOCUS69758</name>
</gene>
<name>A0ABN9WVD4_9DINO</name>
<dbReference type="EMBL" id="CAUYUJ010019171">
    <property type="protein sequence ID" value="CAK0889120.1"/>
    <property type="molecule type" value="Genomic_DNA"/>
</dbReference>
<sequence length="315" mass="34804">MTGQSKPQRGRGMTVRVKSQQDLSRDWQQLRANRCIQKIVKALQAKPDQAQDVLDAIENDFFSRADLTVKVEDRDFWPSSYHVFSQIGKYWLVAWLVQHGGKGFTEELAWKIDGQAPDALRCLVEFATGVKASAKLPRACLDKSVLAATLAALHVTLGKRLLALMAAGAIDKATGQINYVKCGAYVYVLDGSGKVTHLQNRAGVQVPVPDDATIRPEWPIDNNFSDQDAGIFRGMFACTFSTQFDPFKLSAEVFGNEAFKKLADQHKATKEQQELEHEAASPKVDAKGAVQKKPKKAAPKPPAKASVRKITVKRR</sequence>
<proteinExistence type="predicted"/>
<evidence type="ECO:0000313" key="2">
    <source>
        <dbReference type="EMBL" id="CAK0889120.1"/>
    </source>
</evidence>
<evidence type="ECO:0000313" key="3">
    <source>
        <dbReference type="Proteomes" id="UP001189429"/>
    </source>
</evidence>
<accession>A0ABN9WVD4</accession>
<feature type="compositionally biased region" description="Basic residues" evidence="1">
    <location>
        <begin position="306"/>
        <end position="315"/>
    </location>
</feature>
<organism evidence="2 3">
    <name type="scientific">Prorocentrum cordatum</name>
    <dbReference type="NCBI Taxonomy" id="2364126"/>
    <lineage>
        <taxon>Eukaryota</taxon>
        <taxon>Sar</taxon>
        <taxon>Alveolata</taxon>
        <taxon>Dinophyceae</taxon>
        <taxon>Prorocentrales</taxon>
        <taxon>Prorocentraceae</taxon>
        <taxon>Prorocentrum</taxon>
    </lineage>
</organism>
<comment type="caution">
    <text evidence="2">The sequence shown here is derived from an EMBL/GenBank/DDBJ whole genome shotgun (WGS) entry which is preliminary data.</text>
</comment>
<dbReference type="Proteomes" id="UP001189429">
    <property type="component" value="Unassembled WGS sequence"/>
</dbReference>
<protein>
    <submittedName>
        <fullName evidence="2">Uncharacterized protein</fullName>
    </submittedName>
</protein>
<keyword evidence="3" id="KW-1185">Reference proteome</keyword>
<reference evidence="2" key="1">
    <citation type="submission" date="2023-10" db="EMBL/GenBank/DDBJ databases">
        <authorList>
            <person name="Chen Y."/>
            <person name="Shah S."/>
            <person name="Dougan E. K."/>
            <person name="Thang M."/>
            <person name="Chan C."/>
        </authorList>
    </citation>
    <scope>NUCLEOTIDE SEQUENCE [LARGE SCALE GENOMIC DNA]</scope>
</reference>
<feature type="compositionally biased region" description="Basic and acidic residues" evidence="1">
    <location>
        <begin position="266"/>
        <end position="286"/>
    </location>
</feature>
<feature type="region of interest" description="Disordered" evidence="1">
    <location>
        <begin position="266"/>
        <end position="315"/>
    </location>
</feature>